<keyword evidence="5" id="KW-1185">Reference proteome</keyword>
<dbReference type="PANTHER" id="PTHR12469:SF2">
    <property type="entry name" value="SUCCINATE DEHYDROGENASE ASSEMBLY FACTOR 2, MITOCHONDRIAL"/>
    <property type="match status" value="1"/>
</dbReference>
<organism evidence="4 5">
    <name type="scientific">Paracoccus aestuarii</name>
    <dbReference type="NCBI Taxonomy" id="453842"/>
    <lineage>
        <taxon>Bacteria</taxon>
        <taxon>Pseudomonadati</taxon>
        <taxon>Pseudomonadota</taxon>
        <taxon>Alphaproteobacteria</taxon>
        <taxon>Rhodobacterales</taxon>
        <taxon>Paracoccaceae</taxon>
        <taxon>Paracoccus</taxon>
    </lineage>
</organism>
<evidence type="ECO:0000256" key="1">
    <source>
        <dbReference type="ARBA" id="ARBA00008571"/>
    </source>
</evidence>
<dbReference type="InterPro" id="IPR036714">
    <property type="entry name" value="SDH_sf"/>
</dbReference>
<evidence type="ECO:0000256" key="2">
    <source>
        <dbReference type="ARBA" id="ARBA00019418"/>
    </source>
</evidence>
<keyword evidence="3" id="KW-0143">Chaperone</keyword>
<dbReference type="PANTHER" id="PTHR12469">
    <property type="entry name" value="PROTEIN EMI5 HOMOLOG, MITOCHONDRIAL"/>
    <property type="match status" value="1"/>
</dbReference>
<sequence length="98" mass="11230">MVELPENRLKRLHMRSWRRGMKEMDLILGHFADDCLADLPGDQLDLYERLLGENDQDLYLWVTDRIGGDAPTRPAPDLLDPMLDRIAAHAATRFSAGR</sequence>
<dbReference type="OrthoDB" id="9807264at2"/>
<dbReference type="RefSeq" id="WP_119886057.1">
    <property type="nucleotide sequence ID" value="NZ_CP067169.1"/>
</dbReference>
<dbReference type="GO" id="GO:0006099">
    <property type="term" value="P:tricarboxylic acid cycle"/>
    <property type="evidence" value="ECO:0007669"/>
    <property type="project" value="TreeGrafter"/>
</dbReference>
<evidence type="ECO:0000313" key="4">
    <source>
        <dbReference type="EMBL" id="RJL05135.1"/>
    </source>
</evidence>
<dbReference type="Proteomes" id="UP000285530">
    <property type="component" value="Unassembled WGS sequence"/>
</dbReference>
<gene>
    <name evidence="4" type="ORF">D3P06_07955</name>
</gene>
<dbReference type="Gene3D" id="1.10.150.250">
    <property type="entry name" value="Flavinator of succinate dehydrogenase"/>
    <property type="match status" value="1"/>
</dbReference>
<accession>A0A418ZXC9</accession>
<comment type="caution">
    <text evidence="4">The sequence shown here is derived from an EMBL/GenBank/DDBJ whole genome shotgun (WGS) entry which is preliminary data.</text>
</comment>
<dbReference type="AlphaFoldDB" id="A0A418ZXC9"/>
<dbReference type="Pfam" id="PF03937">
    <property type="entry name" value="Sdh5"/>
    <property type="match status" value="1"/>
</dbReference>
<reference evidence="4 5" key="1">
    <citation type="submission" date="2018-09" db="EMBL/GenBank/DDBJ databases">
        <title>Paracoccus onubensis nov. sp. a moderate halophilic bacterium isolated from Gruta de las Maravillas (Aracena, Spain).</title>
        <authorList>
            <person name="Jurado V."/>
            <person name="Gutierrez-Patricio S."/>
            <person name="Gonzalez-Pimentel J.L."/>
            <person name="Laiz L."/>
            <person name="Saiz-Jimenez C."/>
        </authorList>
    </citation>
    <scope>NUCLEOTIDE SEQUENCE [LARGE SCALE GENOMIC DNA]</scope>
    <source>
        <strain evidence="4 5">DSM 19484</strain>
    </source>
</reference>
<name>A0A418ZXC9_9RHOB</name>
<dbReference type="EMBL" id="QZEV01000030">
    <property type="protein sequence ID" value="RJL05135.1"/>
    <property type="molecule type" value="Genomic_DNA"/>
</dbReference>
<evidence type="ECO:0000313" key="5">
    <source>
        <dbReference type="Proteomes" id="UP000285530"/>
    </source>
</evidence>
<proteinExistence type="inferred from homology"/>
<dbReference type="InterPro" id="IPR005631">
    <property type="entry name" value="SDH"/>
</dbReference>
<evidence type="ECO:0000256" key="3">
    <source>
        <dbReference type="ARBA" id="ARBA00023186"/>
    </source>
</evidence>
<dbReference type="SUPFAM" id="SSF109910">
    <property type="entry name" value="YgfY-like"/>
    <property type="match status" value="1"/>
</dbReference>
<comment type="similarity">
    <text evidence="1">Belongs to the SdhE FAD assembly factor family.</text>
</comment>
<protein>
    <recommendedName>
        <fullName evidence="2">FAD assembly factor SdhE</fullName>
    </recommendedName>
</protein>